<dbReference type="Gene3D" id="3.30.450.20">
    <property type="entry name" value="PAS domain"/>
    <property type="match status" value="1"/>
</dbReference>
<dbReference type="InterPro" id="IPR035965">
    <property type="entry name" value="PAS-like_dom_sf"/>
</dbReference>
<reference evidence="9 10" key="1">
    <citation type="submission" date="2021-06" db="EMBL/GenBank/DDBJ databases">
        <title>Halomicroarcula sp. a new haloarchaeum isolated from saline soil.</title>
        <authorList>
            <person name="Duran-Viseras A."/>
            <person name="Sanchez-Porro C."/>
            <person name="Ventosa A."/>
        </authorList>
    </citation>
    <scope>NUCLEOTIDE SEQUENCE [LARGE SCALE GENOMIC DNA]</scope>
    <source>
        <strain evidence="9 10">F13</strain>
    </source>
</reference>
<comment type="catalytic activity">
    <reaction evidence="1">
        <text>ATP + protein L-histidine = ADP + protein N-phospho-L-histidine.</text>
        <dbReference type="EC" id="2.7.13.3"/>
    </reaction>
</comment>
<keyword evidence="6 9" id="KW-0067">ATP-binding</keyword>
<evidence type="ECO:0000256" key="6">
    <source>
        <dbReference type="ARBA" id="ARBA00022840"/>
    </source>
</evidence>
<feature type="transmembrane region" description="Helical" evidence="7">
    <location>
        <begin position="95"/>
        <end position="114"/>
    </location>
</feature>
<feature type="transmembrane region" description="Helical" evidence="7">
    <location>
        <begin position="178"/>
        <end position="196"/>
    </location>
</feature>
<dbReference type="InterPro" id="IPR003594">
    <property type="entry name" value="HATPase_dom"/>
</dbReference>
<evidence type="ECO:0000313" key="9">
    <source>
        <dbReference type="EMBL" id="MBX0321802.1"/>
    </source>
</evidence>
<dbReference type="Pfam" id="PF16927">
    <property type="entry name" value="HisKA_7TM"/>
    <property type="match status" value="1"/>
</dbReference>
<dbReference type="PROSITE" id="PS50109">
    <property type="entry name" value="HIS_KIN"/>
    <property type="match status" value="1"/>
</dbReference>
<evidence type="ECO:0000256" key="7">
    <source>
        <dbReference type="SAM" id="Phobius"/>
    </source>
</evidence>
<dbReference type="RefSeq" id="WP_220616803.1">
    <property type="nucleotide sequence ID" value="NZ_RKLR01000001.1"/>
</dbReference>
<keyword evidence="7" id="KW-0472">Membrane</keyword>
<dbReference type="Gene3D" id="3.30.565.10">
    <property type="entry name" value="Histidine kinase-like ATPase, C-terminal domain"/>
    <property type="match status" value="1"/>
</dbReference>
<dbReference type="GO" id="GO:0005524">
    <property type="term" value="F:ATP binding"/>
    <property type="evidence" value="ECO:0007669"/>
    <property type="project" value="UniProtKB-KW"/>
</dbReference>
<dbReference type="InterPro" id="IPR050980">
    <property type="entry name" value="2C_sensor_his_kinase"/>
</dbReference>
<feature type="transmembrane region" description="Helical" evidence="7">
    <location>
        <begin position="148"/>
        <end position="166"/>
    </location>
</feature>
<evidence type="ECO:0000256" key="5">
    <source>
        <dbReference type="ARBA" id="ARBA00022777"/>
    </source>
</evidence>
<keyword evidence="3" id="KW-0808">Transferase</keyword>
<feature type="domain" description="Histidine kinase" evidence="8">
    <location>
        <begin position="345"/>
        <end position="546"/>
    </location>
</feature>
<feature type="transmembrane region" description="Helical" evidence="7">
    <location>
        <begin position="6"/>
        <end position="23"/>
    </location>
</feature>
<accession>A0AAW4PN83</accession>
<dbReference type="GO" id="GO:0004673">
    <property type="term" value="F:protein histidine kinase activity"/>
    <property type="evidence" value="ECO:0007669"/>
    <property type="project" value="UniProtKB-EC"/>
</dbReference>
<organism evidence="9 10">
    <name type="scientific">Haloarcula rubra</name>
    <dbReference type="NCBI Taxonomy" id="2487747"/>
    <lineage>
        <taxon>Archaea</taxon>
        <taxon>Methanobacteriati</taxon>
        <taxon>Methanobacteriota</taxon>
        <taxon>Stenosarchaea group</taxon>
        <taxon>Halobacteria</taxon>
        <taxon>Halobacteriales</taxon>
        <taxon>Haloarculaceae</taxon>
        <taxon>Haloarcula</taxon>
    </lineage>
</organism>
<dbReference type="InterPro" id="IPR000014">
    <property type="entry name" value="PAS"/>
</dbReference>
<feature type="transmembrane region" description="Helical" evidence="7">
    <location>
        <begin position="35"/>
        <end position="55"/>
    </location>
</feature>
<evidence type="ECO:0000313" key="10">
    <source>
        <dbReference type="Proteomes" id="UP001430377"/>
    </source>
</evidence>
<gene>
    <name evidence="9" type="ORF">EGH21_02030</name>
</gene>
<keyword evidence="7" id="KW-0812">Transmembrane</keyword>
<feature type="transmembrane region" description="Helical" evidence="7">
    <location>
        <begin position="202"/>
        <end position="222"/>
    </location>
</feature>
<evidence type="ECO:0000256" key="4">
    <source>
        <dbReference type="ARBA" id="ARBA00022741"/>
    </source>
</evidence>
<evidence type="ECO:0000256" key="3">
    <source>
        <dbReference type="ARBA" id="ARBA00022679"/>
    </source>
</evidence>
<dbReference type="InterPro" id="IPR036890">
    <property type="entry name" value="HATPase_C_sf"/>
</dbReference>
<keyword evidence="5" id="KW-0418">Kinase</keyword>
<proteinExistence type="predicted"/>
<protein>
    <recommendedName>
        <fullName evidence="2">histidine kinase</fullName>
        <ecNumber evidence="2">2.7.13.3</ecNumber>
    </recommendedName>
</protein>
<keyword evidence="7" id="KW-1133">Transmembrane helix</keyword>
<sequence length="553" mass="58520">MSVTGAVLLVVVVVVLGLAVVGWRHRQTPGSRLFAGLQAVTAVWVSTAAVGLVLDTGPLRLRLWGVTTGLSLLAGVVWLAFVLRYTGREWWLRPGPFGVVTAPLLAGAVSYALAPSWPLLVEETTQQTVAAGTVVTASIGPLGGALGVYLYAVFLGGFAVVLKTVADGETLFLGQSMALVLGSLVSVLAGAAQILGVAPVEGYPLIEVAVGGQSLFFAYAVFRQEVLAMVPAIARIGERTVFDELDDGILVVADDDTILRANARARSYLDADELVGRSVRPVLDGFGVETVGDLPTRDRREGQTFQVTASAVTGPGARPVGHALVLRDVTRLDRRQQRLQVLNRILRHNVRNSMTVAFGAADEIAERTNGEVASLAATVATQAERLTDISEKAIQIERVFDQSSYRDSVVVADVVDAVVARFESPDPTVVALGDGRTELTTNRDLLDLVLGEVVENALQHAGPDPGVRITGERSGDRYRLSVHDDGPGIHPDELEPIRDGEETALKHASGLGLWLTYWGVWTLGGDVDVDTSPDGTTVALTLPVDDAAGGGVR</sequence>
<evidence type="ECO:0000256" key="1">
    <source>
        <dbReference type="ARBA" id="ARBA00000085"/>
    </source>
</evidence>
<dbReference type="InterPro" id="IPR005467">
    <property type="entry name" value="His_kinase_dom"/>
</dbReference>
<dbReference type="Proteomes" id="UP001430377">
    <property type="component" value="Unassembled WGS sequence"/>
</dbReference>
<dbReference type="SUPFAM" id="SSF55785">
    <property type="entry name" value="PYP-like sensor domain (PAS domain)"/>
    <property type="match status" value="1"/>
</dbReference>
<dbReference type="CDD" id="cd00130">
    <property type="entry name" value="PAS"/>
    <property type="match status" value="1"/>
</dbReference>
<evidence type="ECO:0000256" key="2">
    <source>
        <dbReference type="ARBA" id="ARBA00012438"/>
    </source>
</evidence>
<dbReference type="EMBL" id="RKLR01000001">
    <property type="protein sequence ID" value="MBX0321802.1"/>
    <property type="molecule type" value="Genomic_DNA"/>
</dbReference>
<feature type="transmembrane region" description="Helical" evidence="7">
    <location>
        <begin position="61"/>
        <end position="83"/>
    </location>
</feature>
<dbReference type="PANTHER" id="PTHR44936">
    <property type="entry name" value="SENSOR PROTEIN CREC"/>
    <property type="match status" value="1"/>
</dbReference>
<evidence type="ECO:0000259" key="8">
    <source>
        <dbReference type="PROSITE" id="PS50109"/>
    </source>
</evidence>
<dbReference type="Pfam" id="PF13188">
    <property type="entry name" value="PAS_8"/>
    <property type="match status" value="1"/>
</dbReference>
<dbReference type="PANTHER" id="PTHR44936:SF10">
    <property type="entry name" value="SENSOR PROTEIN RSTB"/>
    <property type="match status" value="1"/>
</dbReference>
<comment type="caution">
    <text evidence="9">The sequence shown here is derived from an EMBL/GenBank/DDBJ whole genome shotgun (WGS) entry which is preliminary data.</text>
</comment>
<keyword evidence="10" id="KW-1185">Reference proteome</keyword>
<name>A0AAW4PN83_9EURY</name>
<dbReference type="SUPFAM" id="SSF55874">
    <property type="entry name" value="ATPase domain of HSP90 chaperone/DNA topoisomerase II/histidine kinase"/>
    <property type="match status" value="1"/>
</dbReference>
<dbReference type="AlphaFoldDB" id="A0AAW4PN83"/>
<dbReference type="CDD" id="cd00075">
    <property type="entry name" value="HATPase"/>
    <property type="match status" value="1"/>
</dbReference>
<dbReference type="SMART" id="SM00387">
    <property type="entry name" value="HATPase_c"/>
    <property type="match status" value="1"/>
</dbReference>
<dbReference type="Pfam" id="PF02518">
    <property type="entry name" value="HATPase_c"/>
    <property type="match status" value="1"/>
</dbReference>
<dbReference type="InterPro" id="IPR031621">
    <property type="entry name" value="HisKA_7TM"/>
</dbReference>
<dbReference type="EC" id="2.7.13.3" evidence="2"/>
<keyword evidence="4" id="KW-0547">Nucleotide-binding</keyword>